<dbReference type="GO" id="GO:0016491">
    <property type="term" value="F:oxidoreductase activity"/>
    <property type="evidence" value="ECO:0007669"/>
    <property type="project" value="InterPro"/>
</dbReference>
<evidence type="ECO:0000259" key="1">
    <source>
        <dbReference type="Pfam" id="PF03358"/>
    </source>
</evidence>
<dbReference type="InterPro" id="IPR029039">
    <property type="entry name" value="Flavoprotein-like_sf"/>
</dbReference>
<dbReference type="Pfam" id="PF03358">
    <property type="entry name" value="FMN_red"/>
    <property type="match status" value="1"/>
</dbReference>
<dbReference type="GO" id="GO:0005829">
    <property type="term" value="C:cytosol"/>
    <property type="evidence" value="ECO:0007669"/>
    <property type="project" value="TreeGrafter"/>
</dbReference>
<dbReference type="InterPro" id="IPR050712">
    <property type="entry name" value="NAD(P)H-dep_reductase"/>
</dbReference>
<dbReference type="Proteomes" id="UP000194664">
    <property type="component" value="Unassembled WGS sequence"/>
</dbReference>
<gene>
    <name evidence="2" type="ORF">BVC71_06460</name>
</gene>
<proteinExistence type="predicted"/>
<sequence>MTKLLGICGSLRDGSYNLMLLKQAAERFGADQFNIAEIRMELYDGDVEERDGIPAAAQALYDQIKASDAVIIATPEYNKSIPGGLKNALDWVSRIEGNPWENKPVSIISAAAGRGGGDRSQYALRHALQPFAPLLLNGREVLVGGAFNAFGDDGKLADDQAVKMLDTHLGALKDLITYSQSA</sequence>
<organism evidence="2 3">
    <name type="scientific">Marivivens niveibacter</name>
    <dbReference type="NCBI Taxonomy" id="1930667"/>
    <lineage>
        <taxon>Bacteria</taxon>
        <taxon>Pseudomonadati</taxon>
        <taxon>Pseudomonadota</taxon>
        <taxon>Alphaproteobacteria</taxon>
        <taxon>Rhodobacterales</taxon>
        <taxon>Paracoccaceae</taxon>
        <taxon>Marivivens group</taxon>
        <taxon>Marivivens</taxon>
    </lineage>
</organism>
<dbReference type="AlphaFoldDB" id="A0A251WZC9"/>
<dbReference type="Gene3D" id="3.40.50.360">
    <property type="match status" value="1"/>
</dbReference>
<dbReference type="PANTHER" id="PTHR30543">
    <property type="entry name" value="CHROMATE REDUCTASE"/>
    <property type="match status" value="1"/>
</dbReference>
<accession>A0A251WZC9</accession>
<dbReference type="OrthoDB" id="9812295at2"/>
<name>A0A251WZC9_9RHOB</name>
<dbReference type="PANTHER" id="PTHR30543:SF21">
    <property type="entry name" value="NAD(P)H-DEPENDENT FMN REDUCTASE LOT6"/>
    <property type="match status" value="1"/>
</dbReference>
<protein>
    <submittedName>
        <fullName evidence="2">NADPH-dependent FMN reductase</fullName>
    </submittedName>
</protein>
<keyword evidence="3" id="KW-1185">Reference proteome</keyword>
<evidence type="ECO:0000313" key="2">
    <source>
        <dbReference type="EMBL" id="OUD09488.1"/>
    </source>
</evidence>
<dbReference type="GO" id="GO:0010181">
    <property type="term" value="F:FMN binding"/>
    <property type="evidence" value="ECO:0007669"/>
    <property type="project" value="TreeGrafter"/>
</dbReference>
<evidence type="ECO:0000313" key="3">
    <source>
        <dbReference type="Proteomes" id="UP000194664"/>
    </source>
</evidence>
<dbReference type="InterPro" id="IPR005025">
    <property type="entry name" value="FMN_Rdtase-like_dom"/>
</dbReference>
<reference evidence="2 3" key="1">
    <citation type="submission" date="2016-12" db="EMBL/GenBank/DDBJ databases">
        <title>The draft genome sequence of HSLHS2.</title>
        <authorList>
            <person name="Hu D."/>
            <person name="Wang L."/>
            <person name="Shao Z."/>
        </authorList>
    </citation>
    <scope>NUCLEOTIDE SEQUENCE [LARGE SCALE GENOMIC DNA]</scope>
    <source>
        <strain evidence="2">MCCC 1A06712</strain>
    </source>
</reference>
<feature type="domain" description="NADPH-dependent FMN reductase-like" evidence="1">
    <location>
        <begin position="2"/>
        <end position="144"/>
    </location>
</feature>
<dbReference type="EMBL" id="MSPP01000002">
    <property type="protein sequence ID" value="OUD09488.1"/>
    <property type="molecule type" value="Genomic_DNA"/>
</dbReference>
<dbReference type="SUPFAM" id="SSF52218">
    <property type="entry name" value="Flavoproteins"/>
    <property type="match status" value="1"/>
</dbReference>
<comment type="caution">
    <text evidence="2">The sequence shown here is derived from an EMBL/GenBank/DDBJ whole genome shotgun (WGS) entry which is preliminary data.</text>
</comment>
<dbReference type="RefSeq" id="WP_086450835.1">
    <property type="nucleotide sequence ID" value="NZ_MSPP01000002.1"/>
</dbReference>